<evidence type="ECO:0000313" key="3">
    <source>
        <dbReference type="Proteomes" id="UP001473302"/>
    </source>
</evidence>
<reference evidence="2 3" key="1">
    <citation type="submission" date="2024-04" db="EMBL/GenBank/DDBJ databases">
        <title>genome sequences of Mucor flavus KT1a and Helicostylum pulchrum KT1b strains isolated from the surface of a dry-aged beef.</title>
        <authorList>
            <person name="Toyotome T."/>
            <person name="Hosono M."/>
            <person name="Torimaru M."/>
            <person name="Fukuda K."/>
            <person name="Mikami N."/>
        </authorList>
    </citation>
    <scope>NUCLEOTIDE SEQUENCE [LARGE SCALE GENOMIC DNA]</scope>
    <source>
        <strain evidence="2 3">KT1a</strain>
    </source>
</reference>
<keyword evidence="1" id="KW-0472">Membrane</keyword>
<dbReference type="EMBL" id="BAABUK010000023">
    <property type="protein sequence ID" value="GAA5814877.1"/>
    <property type="molecule type" value="Genomic_DNA"/>
</dbReference>
<protein>
    <submittedName>
        <fullName evidence="2">Uncharacterized protein</fullName>
    </submittedName>
</protein>
<accession>A0ABP9Z706</accession>
<keyword evidence="1" id="KW-1133">Transmembrane helix</keyword>
<keyword evidence="3" id="KW-1185">Reference proteome</keyword>
<name>A0ABP9Z706_9FUNG</name>
<gene>
    <name evidence="2" type="ORF">MFLAVUS_008380</name>
</gene>
<proteinExistence type="predicted"/>
<organism evidence="2 3">
    <name type="scientific">Mucor flavus</name>
    <dbReference type="NCBI Taxonomy" id="439312"/>
    <lineage>
        <taxon>Eukaryota</taxon>
        <taxon>Fungi</taxon>
        <taxon>Fungi incertae sedis</taxon>
        <taxon>Mucoromycota</taxon>
        <taxon>Mucoromycotina</taxon>
        <taxon>Mucoromycetes</taxon>
        <taxon>Mucorales</taxon>
        <taxon>Mucorineae</taxon>
        <taxon>Mucoraceae</taxon>
        <taxon>Mucor</taxon>
    </lineage>
</organism>
<keyword evidence="1" id="KW-0812">Transmembrane</keyword>
<comment type="caution">
    <text evidence="2">The sequence shown here is derived from an EMBL/GenBank/DDBJ whole genome shotgun (WGS) entry which is preliminary data.</text>
</comment>
<evidence type="ECO:0000313" key="2">
    <source>
        <dbReference type="EMBL" id="GAA5814877.1"/>
    </source>
</evidence>
<feature type="transmembrane region" description="Helical" evidence="1">
    <location>
        <begin position="12"/>
        <end position="33"/>
    </location>
</feature>
<dbReference type="Proteomes" id="UP001473302">
    <property type="component" value="Unassembled WGS sequence"/>
</dbReference>
<sequence length="269" mass="29389">MFTDLENNINIIYSALFTALTWFIQCIFVLAVFEVISDIPVLTSPFFICRDMMFKISSFLPAIVLPLRNLCKSGYTAVPTTLPLPGCTLLSSTGANSPAEDEPTNEEVCVPGAALMVIKDGMDSCGVSPCLIPTTILAESSSELNEAVVELMARVKTLSKDLAAKYGIKPYVRLYVTNDQVRHFSSRPSAVEMPPRSALFEKAFSFEDNACSLPGDILAFEAGDDDDDSCSRSCDALVSCYWCILSNDHAVGIGIDNLKLENYLVVYSR</sequence>
<evidence type="ECO:0000256" key="1">
    <source>
        <dbReference type="SAM" id="Phobius"/>
    </source>
</evidence>